<dbReference type="InterPro" id="IPR045057">
    <property type="entry name" value="Gcn5-rel_NAT"/>
</dbReference>
<protein>
    <submittedName>
        <fullName evidence="2">N-acetyltransferase</fullName>
    </submittedName>
</protein>
<dbReference type="GO" id="GO:0016740">
    <property type="term" value="F:transferase activity"/>
    <property type="evidence" value="ECO:0007669"/>
    <property type="project" value="UniProtKB-KW"/>
</dbReference>
<dbReference type="Gene3D" id="3.40.630.30">
    <property type="match status" value="1"/>
</dbReference>
<sequence>MTVIHDEDDLRFYADLDGEEAELTYTYPEDTLVDFDHTFVPKKDRGQGIADELVKSGLEFVKSKNYKFIPSCPVVEAFVKRHPEYNSYMEEV</sequence>
<evidence type="ECO:0000259" key="1">
    <source>
        <dbReference type="PROSITE" id="PS51729"/>
    </source>
</evidence>
<evidence type="ECO:0000313" key="2">
    <source>
        <dbReference type="EMBL" id="TXK46939.1"/>
    </source>
</evidence>
<dbReference type="PANTHER" id="PTHR31435">
    <property type="entry name" value="PROTEIN NATD1"/>
    <property type="match status" value="1"/>
</dbReference>
<dbReference type="EMBL" id="VRTY01000031">
    <property type="protein sequence ID" value="TXK46939.1"/>
    <property type="molecule type" value="Genomic_DNA"/>
</dbReference>
<comment type="caution">
    <text evidence="2">The sequence shown here is derived from an EMBL/GenBank/DDBJ whole genome shotgun (WGS) entry which is preliminary data.</text>
</comment>
<keyword evidence="3" id="KW-1185">Reference proteome</keyword>
<feature type="domain" description="N-acetyltransferase" evidence="1">
    <location>
        <begin position="4"/>
        <end position="90"/>
    </location>
</feature>
<organism evidence="2 3">
    <name type="scientific">Pontibacter qinzhouensis</name>
    <dbReference type="NCBI Taxonomy" id="2603253"/>
    <lineage>
        <taxon>Bacteria</taxon>
        <taxon>Pseudomonadati</taxon>
        <taxon>Bacteroidota</taxon>
        <taxon>Cytophagia</taxon>
        <taxon>Cytophagales</taxon>
        <taxon>Hymenobacteraceae</taxon>
        <taxon>Pontibacter</taxon>
    </lineage>
</organism>
<dbReference type="Pfam" id="PF14542">
    <property type="entry name" value="Acetyltransf_CG"/>
    <property type="match status" value="1"/>
</dbReference>
<dbReference type="OrthoDB" id="9793389at2"/>
<accession>A0A5C8K8M2</accession>
<keyword evidence="2" id="KW-0808">Transferase</keyword>
<dbReference type="PROSITE" id="PS51729">
    <property type="entry name" value="GNAT_YJDJ"/>
    <property type="match status" value="1"/>
</dbReference>
<proteinExistence type="predicted"/>
<dbReference type="AlphaFoldDB" id="A0A5C8K8M2"/>
<reference evidence="2 3" key="1">
    <citation type="submission" date="2019-08" db="EMBL/GenBank/DDBJ databases">
        <authorList>
            <person name="Shi S."/>
        </authorList>
    </citation>
    <scope>NUCLEOTIDE SEQUENCE [LARGE SCALE GENOMIC DNA]</scope>
    <source>
        <strain evidence="2 3">GY10130</strain>
    </source>
</reference>
<dbReference type="SUPFAM" id="SSF55729">
    <property type="entry name" value="Acyl-CoA N-acyltransferases (Nat)"/>
    <property type="match status" value="1"/>
</dbReference>
<evidence type="ECO:0000313" key="3">
    <source>
        <dbReference type="Proteomes" id="UP000321926"/>
    </source>
</evidence>
<dbReference type="RefSeq" id="WP_147921603.1">
    <property type="nucleotide sequence ID" value="NZ_VRTY01000031.1"/>
</dbReference>
<name>A0A5C8K8M2_9BACT</name>
<dbReference type="InterPro" id="IPR031165">
    <property type="entry name" value="GNAT_YJDJ"/>
</dbReference>
<dbReference type="Proteomes" id="UP000321926">
    <property type="component" value="Unassembled WGS sequence"/>
</dbReference>
<dbReference type="InterPro" id="IPR016181">
    <property type="entry name" value="Acyl_CoA_acyltransferase"/>
</dbReference>
<gene>
    <name evidence="2" type="ORF">FVR03_09975</name>
</gene>
<dbReference type="PANTHER" id="PTHR31435:SF9">
    <property type="entry name" value="PROTEIN NATD1"/>
    <property type="match status" value="1"/>
</dbReference>